<accession>A0A0C3AXR6</accession>
<proteinExistence type="predicted"/>
<evidence type="ECO:0000313" key="2">
    <source>
        <dbReference type="Proteomes" id="UP000054097"/>
    </source>
</evidence>
<name>A0A0C3AXR6_SERVB</name>
<sequence length="191" mass="21784">IVMTCLNLPPQERHREENLYVVAVLPGRHQQADINPSLEPLIDELLCYWHEGTYFVGVPGITGPRLIRCALVQLVCDLPAARKVAGFMGHSATYMCSVCKASLHALEDIDSYNIPEMQRKSSTHIQRAREYLDTLQEDGIESAERSLHPRTDSESVRWSVLNKLPYWDPVKCTVLDAMHMVLLGNCRFHWQ</sequence>
<dbReference type="HOGENOM" id="CLU_078867_1_0_1"/>
<dbReference type="PANTHER" id="PTHR46579">
    <property type="entry name" value="F5/8 TYPE C DOMAIN-CONTAINING PROTEIN-RELATED"/>
    <property type="match status" value="1"/>
</dbReference>
<dbReference type="Proteomes" id="UP000054097">
    <property type="component" value="Unassembled WGS sequence"/>
</dbReference>
<protein>
    <submittedName>
        <fullName evidence="1">Uncharacterized protein</fullName>
    </submittedName>
</protein>
<reference evidence="2" key="2">
    <citation type="submission" date="2015-01" db="EMBL/GenBank/DDBJ databases">
        <title>Evolutionary Origins and Diversification of the Mycorrhizal Mutualists.</title>
        <authorList>
            <consortium name="DOE Joint Genome Institute"/>
            <consortium name="Mycorrhizal Genomics Consortium"/>
            <person name="Kohler A."/>
            <person name="Kuo A."/>
            <person name="Nagy L.G."/>
            <person name="Floudas D."/>
            <person name="Copeland A."/>
            <person name="Barry K.W."/>
            <person name="Cichocki N."/>
            <person name="Veneault-Fourrey C."/>
            <person name="LaButti K."/>
            <person name="Lindquist E.A."/>
            <person name="Lipzen A."/>
            <person name="Lundell T."/>
            <person name="Morin E."/>
            <person name="Murat C."/>
            <person name="Riley R."/>
            <person name="Ohm R."/>
            <person name="Sun H."/>
            <person name="Tunlid A."/>
            <person name="Henrissat B."/>
            <person name="Grigoriev I.V."/>
            <person name="Hibbett D.S."/>
            <person name="Martin F."/>
        </authorList>
    </citation>
    <scope>NUCLEOTIDE SEQUENCE [LARGE SCALE GENOMIC DNA]</scope>
    <source>
        <strain evidence="2">MAFF 305830</strain>
    </source>
</reference>
<dbReference type="PANTHER" id="PTHR46579:SF2">
    <property type="entry name" value="C2H2-TYPE DOMAIN-CONTAINING PROTEIN"/>
    <property type="match status" value="1"/>
</dbReference>
<gene>
    <name evidence="1" type="ORF">M408DRAFT_37829</name>
</gene>
<evidence type="ECO:0000313" key="1">
    <source>
        <dbReference type="EMBL" id="KIM24774.1"/>
    </source>
</evidence>
<dbReference type="EMBL" id="KN824320">
    <property type="protein sequence ID" value="KIM24774.1"/>
    <property type="molecule type" value="Genomic_DNA"/>
</dbReference>
<feature type="non-terminal residue" evidence="1">
    <location>
        <position position="1"/>
    </location>
</feature>
<reference evidence="1 2" key="1">
    <citation type="submission" date="2014-04" db="EMBL/GenBank/DDBJ databases">
        <authorList>
            <consortium name="DOE Joint Genome Institute"/>
            <person name="Kuo A."/>
            <person name="Zuccaro A."/>
            <person name="Kohler A."/>
            <person name="Nagy L.G."/>
            <person name="Floudas D."/>
            <person name="Copeland A."/>
            <person name="Barry K.W."/>
            <person name="Cichocki N."/>
            <person name="Veneault-Fourrey C."/>
            <person name="LaButti K."/>
            <person name="Lindquist E.A."/>
            <person name="Lipzen A."/>
            <person name="Lundell T."/>
            <person name="Morin E."/>
            <person name="Murat C."/>
            <person name="Sun H."/>
            <person name="Tunlid A."/>
            <person name="Henrissat B."/>
            <person name="Grigoriev I.V."/>
            <person name="Hibbett D.S."/>
            <person name="Martin F."/>
            <person name="Nordberg H.P."/>
            <person name="Cantor M.N."/>
            <person name="Hua S.X."/>
        </authorList>
    </citation>
    <scope>NUCLEOTIDE SEQUENCE [LARGE SCALE GENOMIC DNA]</scope>
    <source>
        <strain evidence="1 2">MAFF 305830</strain>
    </source>
</reference>
<dbReference type="STRING" id="933852.A0A0C3AXR6"/>
<dbReference type="InterPro" id="IPR004242">
    <property type="entry name" value="Transposase_21"/>
</dbReference>
<organism evidence="1 2">
    <name type="scientific">Serendipita vermifera MAFF 305830</name>
    <dbReference type="NCBI Taxonomy" id="933852"/>
    <lineage>
        <taxon>Eukaryota</taxon>
        <taxon>Fungi</taxon>
        <taxon>Dikarya</taxon>
        <taxon>Basidiomycota</taxon>
        <taxon>Agaricomycotina</taxon>
        <taxon>Agaricomycetes</taxon>
        <taxon>Sebacinales</taxon>
        <taxon>Serendipitaceae</taxon>
        <taxon>Serendipita</taxon>
    </lineage>
</organism>
<dbReference type="OrthoDB" id="3269001at2759"/>
<dbReference type="Pfam" id="PF02992">
    <property type="entry name" value="Transposase_21"/>
    <property type="match status" value="1"/>
</dbReference>
<feature type="non-terminal residue" evidence="1">
    <location>
        <position position="191"/>
    </location>
</feature>
<keyword evidence="2" id="KW-1185">Reference proteome</keyword>
<dbReference type="AlphaFoldDB" id="A0A0C3AXR6"/>